<dbReference type="EMBL" id="LR796448">
    <property type="protein sequence ID" value="CAB4145391.1"/>
    <property type="molecule type" value="Genomic_DNA"/>
</dbReference>
<proteinExistence type="predicted"/>
<dbReference type="EMBL" id="LR797161">
    <property type="protein sequence ID" value="CAB4191066.1"/>
    <property type="molecule type" value="Genomic_DNA"/>
</dbReference>
<protein>
    <submittedName>
        <fullName evidence="2">Uncharacterized protein</fullName>
    </submittedName>
</protein>
<gene>
    <name evidence="2" type="ORF">UFOVP1220_6</name>
    <name evidence="1" type="ORF">UFOVP490_5</name>
</gene>
<evidence type="ECO:0000313" key="1">
    <source>
        <dbReference type="EMBL" id="CAB4145391.1"/>
    </source>
</evidence>
<sequence length="178" mass="19411">MADEKGRGVYAITVDPYELKNLYSLLGSFDKETQSMVRDKAQPLSQRLAGQLMMSGLSAPAPQTKLVVSSISTPRDRLIRVDIGGSKKVGRKYGGEQSKSGKSKVRQQGAPAGALLWGTEYGSHVGIDSIGRNYSNRFKAPYKKSGYWIAPAVDYYVPIVAREYAAMIQAVANDLGFK</sequence>
<accession>A0A6J5R926</accession>
<organism evidence="2">
    <name type="scientific">uncultured Caudovirales phage</name>
    <dbReference type="NCBI Taxonomy" id="2100421"/>
    <lineage>
        <taxon>Viruses</taxon>
        <taxon>Duplodnaviria</taxon>
        <taxon>Heunggongvirae</taxon>
        <taxon>Uroviricota</taxon>
        <taxon>Caudoviricetes</taxon>
        <taxon>Peduoviridae</taxon>
        <taxon>Maltschvirus</taxon>
        <taxon>Maltschvirus maltsch</taxon>
    </lineage>
</organism>
<reference evidence="2" key="1">
    <citation type="submission" date="2020-05" db="EMBL/GenBank/DDBJ databases">
        <authorList>
            <person name="Chiriac C."/>
            <person name="Salcher M."/>
            <person name="Ghai R."/>
            <person name="Kavagutti S V."/>
        </authorList>
    </citation>
    <scope>NUCLEOTIDE SEQUENCE</scope>
</reference>
<name>A0A6J5R926_9CAUD</name>
<evidence type="ECO:0000313" key="2">
    <source>
        <dbReference type="EMBL" id="CAB4191066.1"/>
    </source>
</evidence>